<dbReference type="AlphaFoldDB" id="A0A219AP88"/>
<dbReference type="STRING" id="1380566.A0A219AP88"/>
<evidence type="ECO:0000256" key="1">
    <source>
        <dbReference type="ARBA" id="ARBA00022669"/>
    </source>
</evidence>
<feature type="chain" id="PRO_5013052882" evidence="3">
    <location>
        <begin position="26"/>
        <end position="158"/>
    </location>
</feature>
<keyword evidence="5" id="KW-1185">Reference proteome</keyword>
<dbReference type="GeneID" id="33937057"/>
<dbReference type="PANTHER" id="PTHR47700">
    <property type="entry name" value="V CHITINASE, PUTATIVE (AFU_ORTHOLOGUE AFUA_6G13720)-RELATED"/>
    <property type="match status" value="1"/>
</dbReference>
<reference evidence="4 5" key="1">
    <citation type="journal article" date="2016" name="PLoS Pathog.">
        <title>Biosynthesis of antibiotic leucinostatins in bio-control fungus Purpureocillium lilacinum and their inhibition on phytophthora revealed by genome mining.</title>
        <authorList>
            <person name="Wang G."/>
            <person name="Liu Z."/>
            <person name="Lin R."/>
            <person name="Li E."/>
            <person name="Mao Z."/>
            <person name="Ling J."/>
            <person name="Yang Y."/>
            <person name="Yin W.B."/>
            <person name="Xie B."/>
        </authorList>
    </citation>
    <scope>NUCLEOTIDE SEQUENCE [LARGE SCALE GENOMIC DNA]</scope>
    <source>
        <strain evidence="4">170</strain>
    </source>
</reference>
<dbReference type="EMBL" id="LSBJ02000008">
    <property type="protein sequence ID" value="OWT42647.1"/>
    <property type="molecule type" value="Genomic_DNA"/>
</dbReference>
<evidence type="ECO:0000313" key="5">
    <source>
        <dbReference type="Proteomes" id="UP000078397"/>
    </source>
</evidence>
<evidence type="ECO:0000256" key="3">
    <source>
        <dbReference type="SAM" id="SignalP"/>
    </source>
</evidence>
<protein>
    <submittedName>
        <fullName evidence="4">Uncharacterized protein</fullName>
    </submittedName>
</protein>
<feature type="signal peptide" evidence="3">
    <location>
        <begin position="1"/>
        <end position="25"/>
    </location>
</feature>
<dbReference type="OrthoDB" id="73875at2759"/>
<dbReference type="PANTHER" id="PTHR47700:SF1">
    <property type="entry name" value="CHITINASE"/>
    <property type="match status" value="1"/>
</dbReference>
<keyword evidence="1" id="KW-0147">Chitin-binding</keyword>
<evidence type="ECO:0000256" key="2">
    <source>
        <dbReference type="ARBA" id="ARBA00023026"/>
    </source>
</evidence>
<dbReference type="InterPro" id="IPR053214">
    <property type="entry name" value="LysM12-like"/>
</dbReference>
<accession>A0A219AP88</accession>
<gene>
    <name evidence="4" type="ORF">VFPPC_18207</name>
</gene>
<dbReference type="KEGG" id="pchm:VFPPC_18207"/>
<evidence type="ECO:0000313" key="4">
    <source>
        <dbReference type="EMBL" id="OWT42647.1"/>
    </source>
</evidence>
<name>A0A219AP88_METCM</name>
<proteinExistence type="predicted"/>
<keyword evidence="2" id="KW-0843">Virulence</keyword>
<organism evidence="4 5">
    <name type="scientific">Pochonia chlamydosporia 170</name>
    <dbReference type="NCBI Taxonomy" id="1380566"/>
    <lineage>
        <taxon>Eukaryota</taxon>
        <taxon>Fungi</taxon>
        <taxon>Dikarya</taxon>
        <taxon>Ascomycota</taxon>
        <taxon>Pezizomycotina</taxon>
        <taxon>Sordariomycetes</taxon>
        <taxon>Hypocreomycetidae</taxon>
        <taxon>Hypocreales</taxon>
        <taxon>Clavicipitaceae</taxon>
        <taxon>Pochonia</taxon>
    </lineage>
</organism>
<sequence>MLLPIGAMGMVLRSISLLAITRVAAAYMSGKLAVSPSYNGRDACPYRCVDSGPMSGNWSVYHNLDQLLSCKENMFYDFSLHDPVDDPNTLHRIYACTTYGPDWLDLPAQAPKLASTDSVNATFTVGWWPQQGAMAASLPKLLISHVSTAKLHLDRLCK</sequence>
<comment type="caution">
    <text evidence="4">The sequence shown here is derived from an EMBL/GenBank/DDBJ whole genome shotgun (WGS) entry which is preliminary data.</text>
</comment>
<keyword evidence="3" id="KW-0732">Signal</keyword>
<dbReference type="GO" id="GO:0008061">
    <property type="term" value="F:chitin binding"/>
    <property type="evidence" value="ECO:0007669"/>
    <property type="project" value="UniProtKB-KW"/>
</dbReference>
<dbReference type="Proteomes" id="UP000078397">
    <property type="component" value="Unassembled WGS sequence"/>
</dbReference>
<dbReference type="RefSeq" id="XP_022285133.1">
    <property type="nucleotide sequence ID" value="XM_022429856.1"/>
</dbReference>